<evidence type="ECO:0000259" key="1">
    <source>
        <dbReference type="Pfam" id="PF07863"/>
    </source>
</evidence>
<feature type="domain" description="Conjugative transposon TraJ C-terminal" evidence="1">
    <location>
        <begin position="62"/>
        <end position="334"/>
    </location>
</feature>
<name>A0A397WF52_PHOVU</name>
<evidence type="ECO:0000313" key="2">
    <source>
        <dbReference type="EMBL" id="KAB6557362.1"/>
    </source>
</evidence>
<dbReference type="RefSeq" id="WP_117926184.1">
    <property type="nucleotide sequence ID" value="NZ_CP096966.1"/>
</dbReference>
<reference evidence="2 3" key="1">
    <citation type="journal article" date="2019" name="Nat. Med.">
        <title>A library of human gut bacterial isolates paired with longitudinal multiomics data enables mechanistic microbiome research.</title>
        <authorList>
            <person name="Poyet M."/>
            <person name="Groussin M."/>
            <person name="Gibbons S.M."/>
            <person name="Avila-Pacheco J."/>
            <person name="Jiang X."/>
            <person name="Kearney S.M."/>
            <person name="Perrotta A.R."/>
            <person name="Berdy B."/>
            <person name="Zhao S."/>
            <person name="Lieberman T.D."/>
            <person name="Swanson P.K."/>
            <person name="Smith M."/>
            <person name="Roesemann S."/>
            <person name="Alexander J.E."/>
            <person name="Rich S.A."/>
            <person name="Livny J."/>
            <person name="Vlamakis H."/>
            <person name="Clish C."/>
            <person name="Bullock K."/>
            <person name="Deik A."/>
            <person name="Scott J."/>
            <person name="Pierce K.A."/>
            <person name="Xavier R.J."/>
            <person name="Alm E.J."/>
        </authorList>
    </citation>
    <scope>NUCLEOTIDE SEQUENCE [LARGE SCALE GENOMIC DNA]</scope>
    <source>
        <strain evidence="2 3">BIOML-A111</strain>
    </source>
</reference>
<gene>
    <name evidence="2" type="ORF">GAY79_18025</name>
</gene>
<organism evidence="2 3">
    <name type="scientific">Phocaeicola vulgatus</name>
    <name type="common">Bacteroides vulgatus</name>
    <dbReference type="NCBI Taxonomy" id="821"/>
    <lineage>
        <taxon>Bacteria</taxon>
        <taxon>Pseudomonadati</taxon>
        <taxon>Bacteroidota</taxon>
        <taxon>Bacteroidia</taxon>
        <taxon>Bacteroidales</taxon>
        <taxon>Bacteroidaceae</taxon>
        <taxon>Phocaeicola</taxon>
    </lineage>
</organism>
<dbReference type="Proteomes" id="UP000437431">
    <property type="component" value="Unassembled WGS sequence"/>
</dbReference>
<proteinExistence type="predicted"/>
<dbReference type="InterPro" id="IPR012424">
    <property type="entry name" value="Conjugative_transposon_TraJ_C"/>
</dbReference>
<sequence>MNQDNFLWGLQITDGLTMELVSQMTVIAFGVGVICFICNLAYNYLYHGASQLLSPNEDKFPDMMEIARCLVLFFCLSMYTPIARTIVGTMEVINEATSLTSDRAQEFAQFMAESATVQGEMVAEYDKHSLQSEISTGEDTTGAMQHELDKKAEEDEMTGVRSSVEKIVQLLNPANLATLVLHAIAALLVGIIQVIILGIGVVIVKILVILGPFVFAVSMLPVFQKQLSVWFGTLCSSCMVFTVINILNQIIWQTFKHIYTESADIVDAATQQIQYLGMDLALLGAYCSCFWLSSKIVGHSDAGKIISKAVSIVTTAATIALMGSAAAGSKLTNVGGAASIGESIINDNSKK</sequence>
<dbReference type="Pfam" id="PF07863">
    <property type="entry name" value="CtnDOT_TraJ"/>
    <property type="match status" value="1"/>
</dbReference>
<evidence type="ECO:0000313" key="3">
    <source>
        <dbReference type="Proteomes" id="UP000437431"/>
    </source>
</evidence>
<dbReference type="AlphaFoldDB" id="A0A397WF52"/>
<accession>A0A397WF52</accession>
<protein>
    <recommendedName>
        <fullName evidence="1">Conjugative transposon TraJ C-terminal domain-containing protein</fullName>
    </recommendedName>
</protein>
<dbReference type="EMBL" id="WDAY01000049">
    <property type="protein sequence ID" value="KAB6557362.1"/>
    <property type="molecule type" value="Genomic_DNA"/>
</dbReference>
<comment type="caution">
    <text evidence="2">The sequence shown here is derived from an EMBL/GenBank/DDBJ whole genome shotgun (WGS) entry which is preliminary data.</text>
</comment>